<dbReference type="GO" id="GO:0006269">
    <property type="term" value="P:DNA replication, synthesis of primer"/>
    <property type="evidence" value="ECO:0007669"/>
    <property type="project" value="UniProtKB-UniRule"/>
</dbReference>
<keyword evidence="7 12" id="KW-0067">ATP-binding</keyword>
<dbReference type="SUPFAM" id="SSF48024">
    <property type="entry name" value="N-terminal domain of DnaB helicase"/>
    <property type="match status" value="1"/>
</dbReference>
<dbReference type="PANTHER" id="PTHR30153:SF2">
    <property type="entry name" value="REPLICATIVE DNA HELICASE"/>
    <property type="match status" value="1"/>
</dbReference>
<dbReference type="PROSITE" id="PS51199">
    <property type="entry name" value="SF4_HELICASE"/>
    <property type="match status" value="1"/>
</dbReference>
<dbReference type="GO" id="GO:0005524">
    <property type="term" value="F:ATP binding"/>
    <property type="evidence" value="ECO:0007669"/>
    <property type="project" value="UniProtKB-UniRule"/>
</dbReference>
<keyword evidence="3 12" id="KW-0235">DNA replication</keyword>
<evidence type="ECO:0000259" key="14">
    <source>
        <dbReference type="PROSITE" id="PS51199"/>
    </source>
</evidence>
<dbReference type="InterPro" id="IPR036185">
    <property type="entry name" value="DNA_heli_DnaB-like_N_sf"/>
</dbReference>
<dbReference type="EMBL" id="JAHLFE010000094">
    <property type="protein sequence ID" value="MBU3844166.1"/>
    <property type="molecule type" value="Genomic_DNA"/>
</dbReference>
<dbReference type="Gene3D" id="1.10.860.10">
    <property type="entry name" value="DNAb Helicase, Chain A"/>
    <property type="match status" value="1"/>
</dbReference>
<dbReference type="PANTHER" id="PTHR30153">
    <property type="entry name" value="REPLICATIVE DNA HELICASE DNAB"/>
    <property type="match status" value="1"/>
</dbReference>
<dbReference type="GO" id="GO:0003677">
    <property type="term" value="F:DNA binding"/>
    <property type="evidence" value="ECO:0007669"/>
    <property type="project" value="UniProtKB-UniRule"/>
</dbReference>
<keyword evidence="6 12" id="KW-0347">Helicase</keyword>
<reference evidence="15" key="1">
    <citation type="journal article" date="2021" name="PeerJ">
        <title>Extensive microbial diversity within the chicken gut microbiome revealed by metagenomics and culture.</title>
        <authorList>
            <person name="Gilroy R."/>
            <person name="Ravi A."/>
            <person name="Getino M."/>
            <person name="Pursley I."/>
            <person name="Horton D.L."/>
            <person name="Alikhan N.F."/>
            <person name="Baker D."/>
            <person name="Gharbi K."/>
            <person name="Hall N."/>
            <person name="Watson M."/>
            <person name="Adriaenssens E.M."/>
            <person name="Foster-Nyarko E."/>
            <person name="Jarju S."/>
            <person name="Secka A."/>
            <person name="Antonio M."/>
            <person name="Oren A."/>
            <person name="Chaudhuri R.R."/>
            <person name="La Ragione R."/>
            <person name="Hildebrand F."/>
            <person name="Pallen M.J."/>
        </authorList>
    </citation>
    <scope>NUCLEOTIDE SEQUENCE</scope>
    <source>
        <strain evidence="15">378</strain>
    </source>
</reference>
<dbReference type="EC" id="5.6.2.3" evidence="11 12"/>
<reference evidence="15" key="2">
    <citation type="submission" date="2021-04" db="EMBL/GenBank/DDBJ databases">
        <authorList>
            <person name="Gilroy R."/>
        </authorList>
    </citation>
    <scope>NUCLEOTIDE SEQUENCE</scope>
    <source>
        <strain evidence="15">378</strain>
    </source>
</reference>
<comment type="similarity">
    <text evidence="1 12">Belongs to the helicase family. DnaB subfamily.</text>
</comment>
<dbReference type="GO" id="GO:1990077">
    <property type="term" value="C:primosome complex"/>
    <property type="evidence" value="ECO:0007669"/>
    <property type="project" value="UniProtKB-UniRule"/>
</dbReference>
<dbReference type="Gene3D" id="3.40.50.300">
    <property type="entry name" value="P-loop containing nucleotide triphosphate hydrolases"/>
    <property type="match status" value="1"/>
</dbReference>
<protein>
    <recommendedName>
        <fullName evidence="11 12">Replicative DNA helicase</fullName>
        <ecNumber evidence="11 12">5.6.2.3</ecNumber>
    </recommendedName>
</protein>
<feature type="domain" description="SF4 helicase" evidence="14">
    <location>
        <begin position="191"/>
        <end position="469"/>
    </location>
</feature>
<dbReference type="GO" id="GO:0005829">
    <property type="term" value="C:cytosol"/>
    <property type="evidence" value="ECO:0007669"/>
    <property type="project" value="TreeGrafter"/>
</dbReference>
<dbReference type="InterPro" id="IPR016136">
    <property type="entry name" value="DNA_helicase_N/primase_C"/>
</dbReference>
<evidence type="ECO:0000313" key="16">
    <source>
        <dbReference type="Proteomes" id="UP000733611"/>
    </source>
</evidence>
<evidence type="ECO:0000256" key="4">
    <source>
        <dbReference type="ARBA" id="ARBA00022741"/>
    </source>
</evidence>
<evidence type="ECO:0000256" key="5">
    <source>
        <dbReference type="ARBA" id="ARBA00022801"/>
    </source>
</evidence>
<evidence type="ECO:0000256" key="6">
    <source>
        <dbReference type="ARBA" id="ARBA00022806"/>
    </source>
</evidence>
<keyword evidence="2 12" id="KW-0639">Primosome</keyword>
<dbReference type="SUPFAM" id="SSF52540">
    <property type="entry name" value="P-loop containing nucleoside triphosphate hydrolases"/>
    <property type="match status" value="1"/>
</dbReference>
<accession>A0A948X194</accession>
<dbReference type="InterPro" id="IPR007692">
    <property type="entry name" value="DNA_helicase_DnaB"/>
</dbReference>
<evidence type="ECO:0000256" key="2">
    <source>
        <dbReference type="ARBA" id="ARBA00022515"/>
    </source>
</evidence>
<dbReference type="Proteomes" id="UP000733611">
    <property type="component" value="Unassembled WGS sequence"/>
</dbReference>
<evidence type="ECO:0000313" key="15">
    <source>
        <dbReference type="EMBL" id="MBU3844166.1"/>
    </source>
</evidence>
<proteinExistence type="inferred from homology"/>
<keyword evidence="9" id="KW-0413">Isomerase</keyword>
<dbReference type="AlphaFoldDB" id="A0A948X194"/>
<dbReference type="GO" id="GO:0043139">
    <property type="term" value="F:5'-3' DNA helicase activity"/>
    <property type="evidence" value="ECO:0007669"/>
    <property type="project" value="UniProtKB-EC"/>
</dbReference>
<dbReference type="Pfam" id="PF03796">
    <property type="entry name" value="DnaB_C"/>
    <property type="match status" value="1"/>
</dbReference>
<evidence type="ECO:0000256" key="1">
    <source>
        <dbReference type="ARBA" id="ARBA00008428"/>
    </source>
</evidence>
<evidence type="ECO:0000256" key="10">
    <source>
        <dbReference type="ARBA" id="ARBA00048954"/>
    </source>
</evidence>
<dbReference type="InterPro" id="IPR007694">
    <property type="entry name" value="DNA_helicase_DnaB-like_C"/>
</dbReference>
<dbReference type="NCBIfam" id="TIGR00665">
    <property type="entry name" value="DnaB"/>
    <property type="match status" value="1"/>
</dbReference>
<keyword evidence="8 12" id="KW-0238">DNA-binding</keyword>
<name>A0A948X194_9GAMM</name>
<keyword evidence="5 12" id="KW-0378">Hydrolase</keyword>
<evidence type="ECO:0000256" key="3">
    <source>
        <dbReference type="ARBA" id="ARBA00022705"/>
    </source>
</evidence>
<dbReference type="InterPro" id="IPR007693">
    <property type="entry name" value="DNA_helicase_DnaB-like_N"/>
</dbReference>
<dbReference type="CDD" id="cd00984">
    <property type="entry name" value="DnaB_C"/>
    <property type="match status" value="1"/>
</dbReference>
<evidence type="ECO:0000256" key="13">
    <source>
        <dbReference type="SAM" id="MobiDB-lite"/>
    </source>
</evidence>
<evidence type="ECO:0000256" key="7">
    <source>
        <dbReference type="ARBA" id="ARBA00022840"/>
    </source>
</evidence>
<organism evidence="15 16">
    <name type="scientific">Candidatus Anaerobiospirillum pullicola</name>
    <dbReference type="NCBI Taxonomy" id="2838451"/>
    <lineage>
        <taxon>Bacteria</taxon>
        <taxon>Pseudomonadati</taxon>
        <taxon>Pseudomonadota</taxon>
        <taxon>Gammaproteobacteria</taxon>
        <taxon>Aeromonadales</taxon>
        <taxon>Succinivibrionaceae</taxon>
        <taxon>Anaerobiospirillum</taxon>
    </lineage>
</organism>
<evidence type="ECO:0000256" key="9">
    <source>
        <dbReference type="ARBA" id="ARBA00023235"/>
    </source>
</evidence>
<evidence type="ECO:0000256" key="12">
    <source>
        <dbReference type="RuleBase" id="RU362085"/>
    </source>
</evidence>
<feature type="compositionally biased region" description="Basic and acidic residues" evidence="13">
    <location>
        <begin position="11"/>
        <end position="20"/>
    </location>
</feature>
<comment type="function">
    <text evidence="12">The main replicative DNA helicase, it participates in initiation and elongation during chromosome replication. Travels ahead of the DNA replisome, separating dsDNA into templates for DNA synthesis. A processive ATP-dependent 5'-3' DNA helicase it has DNA-dependent ATPase activity.</text>
</comment>
<dbReference type="InterPro" id="IPR027417">
    <property type="entry name" value="P-loop_NTPase"/>
</dbReference>
<dbReference type="Pfam" id="PF00772">
    <property type="entry name" value="DnaB"/>
    <property type="match status" value="1"/>
</dbReference>
<comment type="caution">
    <text evidence="15">The sequence shown here is derived from an EMBL/GenBank/DDBJ whole genome shotgun (WGS) entry which is preliminary data.</text>
</comment>
<keyword evidence="4 12" id="KW-0547">Nucleotide-binding</keyword>
<sequence length="485" mass="53254">MADGLTDANTDIEHREPPTDLDAERLVLGGLMQDGSLLSQIAETIGALSPDEFASARNRCIYEAILKRSATSEDFNATVLGDQLETDGLLEKAGGTRYLAALIANSGPPSASVIEYANIVRTKAKRRAMIAVSEGIIDMCYSPEGRSIKEIYDEASGRIFKLVEEQGQFSDGPQPVIAAAVSLMMKMHSDDPDMQTGVPTGFSELDALTQGLQPGSLNIIAARPSVGKTSFAMNIVTNIAMNPNVHKPALVFSLEMPTEQLVLRMLATFGRVSMSEMRAGRVENEQWMDMVRKVKLLAENVNGTNRDKLFIDDSSDITPLEVRARARKLSMEYGGLSVIMIDYVQLMRSQTKAANRTLEIGEISRSLKMLAKELEVPIIALAQLNREVDNRKDHRPLNSDLRESGSLEQDADMIMFLHREAVYNKIEGPNDNSHDALLIIGKNRNGATADIELTFMGEYTAFYDKGYAEQVLNDPVGGSQDIPAY</sequence>
<dbReference type="GO" id="GO:0016787">
    <property type="term" value="F:hydrolase activity"/>
    <property type="evidence" value="ECO:0007669"/>
    <property type="project" value="UniProtKB-KW"/>
</dbReference>
<evidence type="ECO:0000256" key="8">
    <source>
        <dbReference type="ARBA" id="ARBA00023125"/>
    </source>
</evidence>
<evidence type="ECO:0000256" key="11">
    <source>
        <dbReference type="NCBIfam" id="TIGR00665"/>
    </source>
</evidence>
<gene>
    <name evidence="15" type="primary">dnaB</name>
    <name evidence="15" type="ORF">H9847_04745</name>
</gene>
<comment type="catalytic activity">
    <reaction evidence="10 12">
        <text>ATP + H2O = ADP + phosphate + H(+)</text>
        <dbReference type="Rhea" id="RHEA:13065"/>
        <dbReference type="ChEBI" id="CHEBI:15377"/>
        <dbReference type="ChEBI" id="CHEBI:15378"/>
        <dbReference type="ChEBI" id="CHEBI:30616"/>
        <dbReference type="ChEBI" id="CHEBI:43474"/>
        <dbReference type="ChEBI" id="CHEBI:456216"/>
        <dbReference type="EC" id="5.6.2.3"/>
    </reaction>
</comment>
<feature type="region of interest" description="Disordered" evidence="13">
    <location>
        <begin position="1"/>
        <end position="20"/>
    </location>
</feature>